<dbReference type="GO" id="GO:0009318">
    <property type="term" value="C:exodeoxyribonuclease VII complex"/>
    <property type="evidence" value="ECO:0007669"/>
    <property type="project" value="UniProtKB-UniRule"/>
</dbReference>
<keyword evidence="8" id="KW-1185">Reference proteome</keyword>
<comment type="similarity">
    <text evidence="1 6">Belongs to the XseB family.</text>
</comment>
<evidence type="ECO:0000256" key="2">
    <source>
        <dbReference type="ARBA" id="ARBA00022490"/>
    </source>
</evidence>
<keyword evidence="3 6" id="KW-0540">Nuclease</keyword>
<dbReference type="EMBL" id="CP071796">
    <property type="protein sequence ID" value="QTD44541.1"/>
    <property type="molecule type" value="Genomic_DNA"/>
</dbReference>
<comment type="catalytic activity">
    <reaction evidence="6">
        <text>Exonucleolytic cleavage in either 5'- to 3'- or 3'- to 5'-direction to yield nucleoside 5'-phosphates.</text>
        <dbReference type="EC" id="3.1.11.6"/>
    </reaction>
</comment>
<comment type="subunit">
    <text evidence="6">Heterooligomer composed of large and small subunits.</text>
</comment>
<protein>
    <recommendedName>
        <fullName evidence="6">Exodeoxyribonuclease 7 small subunit</fullName>
        <ecNumber evidence="6">3.1.11.6</ecNumber>
    </recommendedName>
    <alternativeName>
        <fullName evidence="6">Exodeoxyribonuclease VII small subunit</fullName>
        <shortName evidence="6">Exonuclease VII small subunit</shortName>
    </alternativeName>
</protein>
<evidence type="ECO:0000256" key="1">
    <source>
        <dbReference type="ARBA" id="ARBA00009998"/>
    </source>
</evidence>
<dbReference type="InterPro" id="IPR037004">
    <property type="entry name" value="Exonuc_VII_ssu_sf"/>
</dbReference>
<dbReference type="InterPro" id="IPR003761">
    <property type="entry name" value="Exonuc_VII_S"/>
</dbReference>
<dbReference type="SUPFAM" id="SSF116842">
    <property type="entry name" value="XseB-like"/>
    <property type="match status" value="1"/>
</dbReference>
<dbReference type="GO" id="GO:0008855">
    <property type="term" value="F:exodeoxyribonuclease VII activity"/>
    <property type="evidence" value="ECO:0007669"/>
    <property type="project" value="UniProtKB-UniRule"/>
</dbReference>
<comment type="function">
    <text evidence="6">Bidirectionally degrades single-stranded DNA into large acid-insoluble oligonucleotides, which are then degraded further into small acid-soluble oligonucleotides.</text>
</comment>
<sequence>MPRKSATSSTLPATYGDAVLQLERLVDGLEADQLPLEELLGQYQRGSELLRYCRDRLQAVEDHVKLLGDGGSVKPWVAE</sequence>
<reference evidence="7" key="1">
    <citation type="submission" date="2021-03" db="EMBL/GenBank/DDBJ databases">
        <title>Ottowia sp. 27C isolated from the cloaca of a Giant Asian pond turtle (Heosemys grandis).</title>
        <authorList>
            <person name="Spergser J."/>
            <person name="Busse H.-J."/>
        </authorList>
    </citation>
    <scope>NUCLEOTIDE SEQUENCE</scope>
    <source>
        <strain evidence="7">27C</strain>
    </source>
</reference>
<proteinExistence type="inferred from homology"/>
<dbReference type="NCBIfam" id="TIGR01280">
    <property type="entry name" value="xseB"/>
    <property type="match status" value="1"/>
</dbReference>
<dbReference type="RefSeq" id="WP_208008105.1">
    <property type="nucleotide sequence ID" value="NZ_CP071796.1"/>
</dbReference>
<dbReference type="GO" id="GO:0005737">
    <property type="term" value="C:cytoplasm"/>
    <property type="evidence" value="ECO:0007669"/>
    <property type="project" value="UniProtKB-SubCell"/>
</dbReference>
<keyword evidence="4 6" id="KW-0378">Hydrolase</keyword>
<evidence type="ECO:0000313" key="8">
    <source>
        <dbReference type="Proteomes" id="UP000663903"/>
    </source>
</evidence>
<evidence type="ECO:0000256" key="3">
    <source>
        <dbReference type="ARBA" id="ARBA00022722"/>
    </source>
</evidence>
<accession>A0A975CEY7</accession>
<keyword evidence="5 6" id="KW-0269">Exonuclease</keyword>
<evidence type="ECO:0000256" key="6">
    <source>
        <dbReference type="HAMAP-Rule" id="MF_00337"/>
    </source>
</evidence>
<dbReference type="Pfam" id="PF02609">
    <property type="entry name" value="Exonuc_VII_S"/>
    <property type="match status" value="1"/>
</dbReference>
<dbReference type="Proteomes" id="UP000663903">
    <property type="component" value="Chromosome"/>
</dbReference>
<gene>
    <name evidence="6 7" type="primary">xseB</name>
    <name evidence="7" type="ORF">J1M35_15785</name>
</gene>
<evidence type="ECO:0000256" key="5">
    <source>
        <dbReference type="ARBA" id="ARBA00022839"/>
    </source>
</evidence>
<dbReference type="EC" id="3.1.11.6" evidence="6"/>
<comment type="subcellular location">
    <subcellularLocation>
        <location evidence="6">Cytoplasm</location>
    </subcellularLocation>
</comment>
<dbReference type="AlphaFoldDB" id="A0A975CEY7"/>
<keyword evidence="2 6" id="KW-0963">Cytoplasm</keyword>
<dbReference type="KEGG" id="otd:J1M35_15785"/>
<dbReference type="GO" id="GO:0006308">
    <property type="term" value="P:DNA catabolic process"/>
    <property type="evidence" value="ECO:0007669"/>
    <property type="project" value="UniProtKB-UniRule"/>
</dbReference>
<name>A0A975CEY7_9BURK</name>
<dbReference type="Gene3D" id="1.10.287.1040">
    <property type="entry name" value="Exonuclease VII, small subunit"/>
    <property type="match status" value="1"/>
</dbReference>
<organism evidence="7 8">
    <name type="scientific">Ottowia testudinis</name>
    <dbReference type="NCBI Taxonomy" id="2816950"/>
    <lineage>
        <taxon>Bacteria</taxon>
        <taxon>Pseudomonadati</taxon>
        <taxon>Pseudomonadota</taxon>
        <taxon>Betaproteobacteria</taxon>
        <taxon>Burkholderiales</taxon>
        <taxon>Comamonadaceae</taxon>
        <taxon>Ottowia</taxon>
    </lineage>
</organism>
<dbReference type="HAMAP" id="MF_00337">
    <property type="entry name" value="Exonuc_7_S"/>
    <property type="match status" value="1"/>
</dbReference>
<evidence type="ECO:0000313" key="7">
    <source>
        <dbReference type="EMBL" id="QTD44541.1"/>
    </source>
</evidence>
<evidence type="ECO:0000256" key="4">
    <source>
        <dbReference type="ARBA" id="ARBA00022801"/>
    </source>
</evidence>